<reference evidence="1" key="1">
    <citation type="submission" date="2022-11" db="EMBL/GenBank/DDBJ databases">
        <authorList>
            <person name="Mo P."/>
        </authorList>
    </citation>
    <scope>NUCLEOTIDE SEQUENCE</scope>
    <source>
        <strain evidence="1">HUAS 11-8</strain>
    </source>
</reference>
<organism evidence="1 2">
    <name type="scientific">Amycolatopsis cynarae</name>
    <dbReference type="NCBI Taxonomy" id="2995223"/>
    <lineage>
        <taxon>Bacteria</taxon>
        <taxon>Bacillati</taxon>
        <taxon>Actinomycetota</taxon>
        <taxon>Actinomycetes</taxon>
        <taxon>Pseudonocardiales</taxon>
        <taxon>Pseudonocardiaceae</taxon>
        <taxon>Amycolatopsis</taxon>
    </lineage>
</organism>
<dbReference type="Proteomes" id="UP001163203">
    <property type="component" value="Chromosome"/>
</dbReference>
<keyword evidence="2" id="KW-1185">Reference proteome</keyword>
<proteinExistence type="predicted"/>
<name>A0ABY7BBR6_9PSEU</name>
<dbReference type="EMBL" id="CP113836">
    <property type="protein sequence ID" value="WAL68093.1"/>
    <property type="molecule type" value="Genomic_DNA"/>
</dbReference>
<protein>
    <submittedName>
        <fullName evidence="1">Uncharacterized protein</fullName>
    </submittedName>
</protein>
<accession>A0ABY7BBR6</accession>
<evidence type="ECO:0000313" key="2">
    <source>
        <dbReference type="Proteomes" id="UP001163203"/>
    </source>
</evidence>
<gene>
    <name evidence="1" type="ORF">ORV05_10105</name>
</gene>
<sequence length="396" mass="40593">MTDELSLPPRRELPPDVRARLRAEVAAGFAEAPKRGRVVAVAAAVALLAGGAVAATQLARPSHDVSAASDGGGAPSTGLDRCWAAVEKAGKTAAVPDRSKWVTTFTAAEGDDVVEAFTAAGKAMFCETTATTATLSNPDVRTDGGKTRLLFYTGTGLVAGVADASWDSLALSMPDGLGVAMAKPQGPAHQFTAFTHTDPAKTHLFAAPVIDGRISATARVDLAAIPAPLVSVTDRAADRKSPAGQALGTCLAQVAQPPADADSYQPGALLENGAYRVVLGRNAGHTVACTTEPGANGTTYHLYRDTFIGQSIPARRLSVPELGGKVPFVGIVPPSAASMKADFGQGKPFPITVTNGTFAAWLPDGAKAIGGRPGESWVLVEDARGAALFNGYVPMK</sequence>
<evidence type="ECO:0000313" key="1">
    <source>
        <dbReference type="EMBL" id="WAL68093.1"/>
    </source>
</evidence>
<dbReference type="RefSeq" id="WP_268758188.1">
    <property type="nucleotide sequence ID" value="NZ_CP113836.1"/>
</dbReference>